<evidence type="ECO:0000313" key="4">
    <source>
        <dbReference type="Proteomes" id="UP000070501"/>
    </source>
</evidence>
<proteinExistence type="inferred from homology"/>
<evidence type="ECO:0000313" key="3">
    <source>
        <dbReference type="EMBL" id="KXJ97259.1"/>
    </source>
</evidence>
<dbReference type="OrthoDB" id="5382058at2759"/>
<dbReference type="Proteomes" id="UP000070501">
    <property type="component" value="Unassembled WGS sequence"/>
</dbReference>
<comment type="similarity">
    <text evidence="1">Belongs to the AB hydrolase superfamily. Lipase family.</text>
</comment>
<keyword evidence="4" id="KW-1185">Reference proteome</keyword>
<gene>
    <name evidence="3" type="ORF">Micbo1qcDRAFT_199971</name>
</gene>
<dbReference type="InParanoid" id="A0A136JJC8"/>
<dbReference type="GO" id="GO:0004806">
    <property type="term" value="F:triacylglycerol lipase activity"/>
    <property type="evidence" value="ECO:0007669"/>
    <property type="project" value="UniProtKB-UniRule"/>
</dbReference>
<organism evidence="3 4">
    <name type="scientific">Microdochium bolleyi</name>
    <dbReference type="NCBI Taxonomy" id="196109"/>
    <lineage>
        <taxon>Eukaryota</taxon>
        <taxon>Fungi</taxon>
        <taxon>Dikarya</taxon>
        <taxon>Ascomycota</taxon>
        <taxon>Pezizomycotina</taxon>
        <taxon>Sordariomycetes</taxon>
        <taxon>Xylariomycetidae</taxon>
        <taxon>Xylariales</taxon>
        <taxon>Microdochiaceae</taxon>
        <taxon>Microdochium</taxon>
    </lineage>
</organism>
<dbReference type="InterPro" id="IPR005152">
    <property type="entry name" value="Lipase_secreted"/>
</dbReference>
<dbReference type="InterPro" id="IPR000073">
    <property type="entry name" value="AB_hydrolase_1"/>
</dbReference>
<dbReference type="Pfam" id="PF12697">
    <property type="entry name" value="Abhydrolase_6"/>
    <property type="match status" value="1"/>
</dbReference>
<keyword evidence="3" id="KW-0378">Hydrolase</keyword>
<dbReference type="PIRSF" id="PIRSF029171">
    <property type="entry name" value="Esterase_LipA"/>
    <property type="match status" value="1"/>
</dbReference>
<dbReference type="AlphaFoldDB" id="A0A136JJC8"/>
<dbReference type="STRING" id="196109.A0A136JJC8"/>
<dbReference type="EMBL" id="KQ964245">
    <property type="protein sequence ID" value="KXJ97259.1"/>
    <property type="molecule type" value="Genomic_DNA"/>
</dbReference>
<dbReference type="GO" id="GO:0016042">
    <property type="term" value="P:lipid catabolic process"/>
    <property type="evidence" value="ECO:0007669"/>
    <property type="project" value="UniProtKB-UniRule"/>
</dbReference>
<dbReference type="InterPro" id="IPR029058">
    <property type="entry name" value="AB_hydrolase_fold"/>
</dbReference>
<dbReference type="Gene3D" id="3.40.50.1820">
    <property type="entry name" value="alpha/beta hydrolase"/>
    <property type="match status" value="2"/>
</dbReference>
<dbReference type="PANTHER" id="PTHR34853">
    <property type="match status" value="1"/>
</dbReference>
<sequence>MDRAASLCNATCMAAYEAALADETSRWSSPVFNPDGFYDIPTNASGASPGDLLRWQDVPWQLLGSNWTGIPGGMSLSRIIYMSEDMDRKPIPASAFILLPFSLQAPGCQKPRLRTIAWAHGTTGHRHQCAPSNSQVLEYGWSAPLFYAANGYAVVAPDYAGMGVQIPTGFQYEAGYLHAADISYALVAARQRIGHLLTEDWVVAGHSEGGMTAWRTNERLAMPGQEELLKAGRFLGAVALAPALRPYDLIPRSFELAGEKGPLGDVVAVYLLQAIQGLYPELQVKDWLTPEMQALLPLLDKSCIVAGTVLVRAAGLTVKQIFTNTSWVTTPAFKDWQVRVNGAGPDGQPHTLAAPMLVVQGLNDKLTYPENCIADFNSTCRAHEESISAELVLMPELGHGGALDASQDYVVTWIKELFEGNEPQKGCNTFTMMPVTDHFQHDTRF</sequence>
<dbReference type="SUPFAM" id="SSF53474">
    <property type="entry name" value="alpha/beta-Hydrolases"/>
    <property type="match status" value="1"/>
</dbReference>
<name>A0A136JJC8_9PEZI</name>
<evidence type="ECO:0000259" key="2">
    <source>
        <dbReference type="Pfam" id="PF12697"/>
    </source>
</evidence>
<feature type="domain" description="AB hydrolase-1" evidence="2">
    <location>
        <begin position="120"/>
        <end position="408"/>
    </location>
</feature>
<dbReference type="PANTHER" id="PTHR34853:SF1">
    <property type="entry name" value="LIPASE 5"/>
    <property type="match status" value="1"/>
</dbReference>
<evidence type="ECO:0000256" key="1">
    <source>
        <dbReference type="PIRNR" id="PIRNR029171"/>
    </source>
</evidence>
<reference evidence="4" key="1">
    <citation type="submission" date="2016-02" db="EMBL/GenBank/DDBJ databases">
        <title>Draft genome sequence of Microdochium bolleyi, a fungal endophyte of beachgrass.</title>
        <authorList>
            <consortium name="DOE Joint Genome Institute"/>
            <person name="David A.S."/>
            <person name="May G."/>
            <person name="Haridas S."/>
            <person name="Lim J."/>
            <person name="Wang M."/>
            <person name="Labutti K."/>
            <person name="Lipzen A."/>
            <person name="Barry K."/>
            <person name="Grigoriev I.V."/>
        </authorList>
    </citation>
    <scope>NUCLEOTIDE SEQUENCE [LARGE SCALE GENOMIC DNA]</scope>
    <source>
        <strain evidence="4">J235TASD1</strain>
    </source>
</reference>
<accession>A0A136JJC8</accession>
<protein>
    <submittedName>
        <fullName evidence="3">Alpha/Beta hydrolase protein</fullName>
    </submittedName>
</protein>